<organism evidence="2 3">
    <name type="scientific">Botrytis hyacinthi</name>
    <dbReference type="NCBI Taxonomy" id="278943"/>
    <lineage>
        <taxon>Eukaryota</taxon>
        <taxon>Fungi</taxon>
        <taxon>Dikarya</taxon>
        <taxon>Ascomycota</taxon>
        <taxon>Pezizomycotina</taxon>
        <taxon>Leotiomycetes</taxon>
        <taxon>Helotiales</taxon>
        <taxon>Sclerotiniaceae</taxon>
        <taxon>Botrytis</taxon>
    </lineage>
</organism>
<evidence type="ECO:0000313" key="2">
    <source>
        <dbReference type="EMBL" id="TGO42870.1"/>
    </source>
</evidence>
<feature type="region of interest" description="Disordered" evidence="1">
    <location>
        <begin position="1"/>
        <end position="35"/>
    </location>
</feature>
<evidence type="ECO:0000313" key="3">
    <source>
        <dbReference type="Proteomes" id="UP000297814"/>
    </source>
</evidence>
<gene>
    <name evidence="2" type="ORF">BHYA_0005g00040</name>
</gene>
<feature type="compositionally biased region" description="Basic and acidic residues" evidence="1">
    <location>
        <begin position="11"/>
        <end position="22"/>
    </location>
</feature>
<dbReference type="Proteomes" id="UP000297814">
    <property type="component" value="Unassembled WGS sequence"/>
</dbReference>
<proteinExistence type="predicted"/>
<name>A0A4Z1H7M5_9HELO</name>
<feature type="compositionally biased region" description="Polar residues" evidence="1">
    <location>
        <begin position="25"/>
        <end position="35"/>
    </location>
</feature>
<evidence type="ECO:0000256" key="1">
    <source>
        <dbReference type="SAM" id="MobiDB-lite"/>
    </source>
</evidence>
<dbReference type="AlphaFoldDB" id="A0A4Z1H7M5"/>
<comment type="caution">
    <text evidence="2">The sequence shown here is derived from an EMBL/GenBank/DDBJ whole genome shotgun (WGS) entry which is preliminary data.</text>
</comment>
<accession>A0A4Z1H7M5</accession>
<reference evidence="2 3" key="1">
    <citation type="submission" date="2017-12" db="EMBL/GenBank/DDBJ databases">
        <title>Comparative genomics of Botrytis spp.</title>
        <authorList>
            <person name="Valero-Jimenez C.A."/>
            <person name="Tapia P."/>
            <person name="Veloso J."/>
            <person name="Silva-Moreno E."/>
            <person name="Staats M."/>
            <person name="Valdes J.H."/>
            <person name="Van Kan J.A.L."/>
        </authorList>
    </citation>
    <scope>NUCLEOTIDE SEQUENCE [LARGE SCALE GENOMIC DNA]</scope>
    <source>
        <strain evidence="2 3">Bh0001</strain>
    </source>
</reference>
<keyword evidence="3" id="KW-1185">Reference proteome</keyword>
<protein>
    <submittedName>
        <fullName evidence="2">Uncharacterized protein</fullName>
    </submittedName>
</protein>
<sequence>MHTAKRAKVLKSNDEEKPKDGVPKGNNSTPKVQDSISAIEPNVQTDVSAAPPAVHQLVQCFSEEQIALVLSILKAKSDEISIRDYLNELRESIKLEESQSNRIVDSGEFWKQQFESQRILTDELQTRIASMTSSFEDSEEEKIPSIAQCSSESHKNQPLKSARKKKRNRYDITIPSPFASVCQVVLIRRSLHDESASASCRKLIELSWKAISDCIPKYIGIRETNYHTKDVKFLAHLMSEIVECYKNCVEVSTEHYKTIAGRELVRKSNIIYSLCSFVDKALNEIHRLCITKAKLPVRSGNLIPDRVEISTDNDEPMMVRFVANLMIGVLRKTNWQKENDLHKQIIEGMLAIILNHIGRLISDIVFKEDVAASKLPGSITSGGPSLNSTKNDSSLKSKYFIHILEMALKIQEETMGAEPTEELLEKAKRKIQNTLKNSIIGGGLLGLKMPDQIAEESIDIPELKGLELYGEEWTVQCVFTMIEVDEGEEDEEVRGSGEVIVG</sequence>
<dbReference type="EMBL" id="PQXK01000005">
    <property type="protein sequence ID" value="TGO42870.1"/>
    <property type="molecule type" value="Genomic_DNA"/>
</dbReference>